<keyword evidence="3" id="KW-1185">Reference proteome</keyword>
<evidence type="ECO:0000313" key="3">
    <source>
        <dbReference type="Proteomes" id="UP000652761"/>
    </source>
</evidence>
<organism evidence="2 3">
    <name type="scientific">Colocasia esculenta</name>
    <name type="common">Wild taro</name>
    <name type="synonym">Arum esculentum</name>
    <dbReference type="NCBI Taxonomy" id="4460"/>
    <lineage>
        <taxon>Eukaryota</taxon>
        <taxon>Viridiplantae</taxon>
        <taxon>Streptophyta</taxon>
        <taxon>Embryophyta</taxon>
        <taxon>Tracheophyta</taxon>
        <taxon>Spermatophyta</taxon>
        <taxon>Magnoliopsida</taxon>
        <taxon>Liliopsida</taxon>
        <taxon>Araceae</taxon>
        <taxon>Aroideae</taxon>
        <taxon>Colocasieae</taxon>
        <taxon>Colocasia</taxon>
    </lineage>
</organism>
<feature type="compositionally biased region" description="Low complexity" evidence="1">
    <location>
        <begin position="31"/>
        <end position="58"/>
    </location>
</feature>
<evidence type="ECO:0000313" key="2">
    <source>
        <dbReference type="EMBL" id="MQL74501.1"/>
    </source>
</evidence>
<reference evidence="2" key="1">
    <citation type="submission" date="2017-07" db="EMBL/GenBank/DDBJ databases">
        <title>Taro Niue Genome Assembly and Annotation.</title>
        <authorList>
            <person name="Atibalentja N."/>
            <person name="Keating K."/>
            <person name="Fields C.J."/>
        </authorList>
    </citation>
    <scope>NUCLEOTIDE SEQUENCE</scope>
    <source>
        <strain evidence="2">Niue_2</strain>
        <tissue evidence="2">Leaf</tissue>
    </source>
</reference>
<sequence>MEFNTSRSTDATEEVGRESSATSYEALDTVASSAAGSATADGPSNSTAAASSWTSWASPMMGSPSATEESKEESDVTLSSVFAMNARMNTKSLMQEKLAAVDRQLIAVDRPAFLNSGITGTVCICRQTSCICRQIHTVQQDDVLSTAICRQICKLTLY</sequence>
<accession>A0A843TTK9</accession>
<proteinExistence type="predicted"/>
<feature type="region of interest" description="Disordered" evidence="1">
    <location>
        <begin position="1"/>
        <end position="74"/>
    </location>
</feature>
<dbReference type="Proteomes" id="UP000652761">
    <property type="component" value="Unassembled WGS sequence"/>
</dbReference>
<dbReference type="EMBL" id="NMUH01000211">
    <property type="protein sequence ID" value="MQL74501.1"/>
    <property type="molecule type" value="Genomic_DNA"/>
</dbReference>
<evidence type="ECO:0000256" key="1">
    <source>
        <dbReference type="SAM" id="MobiDB-lite"/>
    </source>
</evidence>
<gene>
    <name evidence="2" type="ORF">Taro_006866</name>
</gene>
<dbReference type="AlphaFoldDB" id="A0A843TTK9"/>
<protein>
    <submittedName>
        <fullName evidence="2">Uncharacterized protein</fullName>
    </submittedName>
</protein>
<comment type="caution">
    <text evidence="2">The sequence shown here is derived from an EMBL/GenBank/DDBJ whole genome shotgun (WGS) entry which is preliminary data.</text>
</comment>
<name>A0A843TTK9_COLES</name>